<evidence type="ECO:0000256" key="1">
    <source>
        <dbReference type="SAM" id="MobiDB-lite"/>
    </source>
</evidence>
<reference evidence="3" key="1">
    <citation type="journal article" date="2019" name="Int. J. Syst. Evol. Microbiol.">
        <title>The Global Catalogue of Microorganisms (GCM) 10K type strain sequencing project: providing services to taxonomists for standard genome sequencing and annotation.</title>
        <authorList>
            <consortium name="The Broad Institute Genomics Platform"/>
            <consortium name="The Broad Institute Genome Sequencing Center for Infectious Disease"/>
            <person name="Wu L."/>
            <person name="Ma J."/>
        </authorList>
    </citation>
    <scope>NUCLEOTIDE SEQUENCE [LARGE SCALE GENOMIC DNA]</scope>
    <source>
        <strain evidence="3">JCM 9458</strain>
    </source>
</reference>
<gene>
    <name evidence="2" type="ORF">GCM10020369_22370</name>
</gene>
<dbReference type="RefSeq" id="WP_345727969.1">
    <property type="nucleotide sequence ID" value="NZ_BAAAYN010000014.1"/>
</dbReference>
<sequence>MATVHEAGDQADEVSVWEDDPGAPPSTRTPVLRARPALRTGPLAIDVEGAVPSDAEGAVRYWTAAEALGRTVTLYAPLFPMETFPDGATWNPAVGDTLVANLDAGVDLNAYYDRRGLSFFRQHVSGVTVWSGESPDIVSHETGHAVLDALCAWMWDAASAEIAAFHESFGDISAVLSGLRLASLREQVMGETGGELSRSSRLSRLAEQLGWAVRQVAPSSADPDCLRNASNELFYLNPVSLPPTAPASQLSSGPHSFSRVFTGAFLRSLAGMVHTLAGEGTVDDEALRIAGEDAATLLVTAVTRTAAVPAYYAQVAAHLIRVDQEKFAGKYTPALQAAFIRHGILSPGSAEAVADGTAGPDEKALERHIAPDVSGSRSAFTSPVAVPGRQYGLPDDLTVRAPIEEPRFAVAAAAPSRGDLAPTGGEDIALAFVEDLFRQGRVAVPPEYRRGFTASGGLDGTLRTHEVANNGVGLVLVRRVFD</sequence>
<accession>A0ABP6SUT6</accession>
<proteinExistence type="predicted"/>
<dbReference type="Proteomes" id="UP001501676">
    <property type="component" value="Unassembled WGS sequence"/>
</dbReference>
<dbReference type="SUPFAM" id="SSF55486">
    <property type="entry name" value="Metalloproteases ('zincins'), catalytic domain"/>
    <property type="match status" value="1"/>
</dbReference>
<feature type="region of interest" description="Disordered" evidence="1">
    <location>
        <begin position="1"/>
        <end position="27"/>
    </location>
</feature>
<name>A0ABP6SUT6_9ACTN</name>
<evidence type="ECO:0000313" key="2">
    <source>
        <dbReference type="EMBL" id="GAA3386147.1"/>
    </source>
</evidence>
<protein>
    <submittedName>
        <fullName evidence="2">Uncharacterized protein</fullName>
    </submittedName>
</protein>
<feature type="compositionally biased region" description="Acidic residues" evidence="1">
    <location>
        <begin position="9"/>
        <end position="21"/>
    </location>
</feature>
<keyword evidence="3" id="KW-1185">Reference proteome</keyword>
<dbReference type="EMBL" id="BAAAYN010000014">
    <property type="protein sequence ID" value="GAA3386147.1"/>
    <property type="molecule type" value="Genomic_DNA"/>
</dbReference>
<comment type="caution">
    <text evidence="2">The sequence shown here is derived from an EMBL/GenBank/DDBJ whole genome shotgun (WGS) entry which is preliminary data.</text>
</comment>
<organism evidence="2 3">
    <name type="scientific">Cryptosporangium minutisporangium</name>
    <dbReference type="NCBI Taxonomy" id="113569"/>
    <lineage>
        <taxon>Bacteria</taxon>
        <taxon>Bacillati</taxon>
        <taxon>Actinomycetota</taxon>
        <taxon>Actinomycetes</taxon>
        <taxon>Cryptosporangiales</taxon>
        <taxon>Cryptosporangiaceae</taxon>
        <taxon>Cryptosporangium</taxon>
    </lineage>
</organism>
<evidence type="ECO:0000313" key="3">
    <source>
        <dbReference type="Proteomes" id="UP001501676"/>
    </source>
</evidence>